<evidence type="ECO:0000313" key="4">
    <source>
        <dbReference type="Proteomes" id="UP001164390"/>
    </source>
</evidence>
<dbReference type="SUPFAM" id="SSF53474">
    <property type="entry name" value="alpha/beta-Hydrolases"/>
    <property type="match status" value="1"/>
</dbReference>
<dbReference type="InterPro" id="IPR001375">
    <property type="entry name" value="Peptidase_S9_cat"/>
</dbReference>
<dbReference type="AlphaFoldDB" id="A0AA46TL89"/>
<accession>A0AA46TL89</accession>
<dbReference type="PANTHER" id="PTHR42776">
    <property type="entry name" value="SERINE PEPTIDASE S9 FAMILY MEMBER"/>
    <property type="match status" value="1"/>
</dbReference>
<dbReference type="Gene3D" id="2.120.10.30">
    <property type="entry name" value="TolB, C-terminal domain"/>
    <property type="match status" value="1"/>
</dbReference>
<evidence type="ECO:0000313" key="3">
    <source>
        <dbReference type="EMBL" id="UYM07145.1"/>
    </source>
</evidence>
<reference evidence="3" key="1">
    <citation type="submission" date="2022-01" db="EMBL/GenBank/DDBJ databases">
        <title>Nocardioidaceae gen. sp. A5X3R13.</title>
        <authorList>
            <person name="Lopez Marin M.A."/>
            <person name="Uhlik O."/>
        </authorList>
    </citation>
    <scope>NUCLEOTIDE SEQUENCE</scope>
    <source>
        <strain evidence="3">A5X3R13</strain>
    </source>
</reference>
<dbReference type="GO" id="GO:0004252">
    <property type="term" value="F:serine-type endopeptidase activity"/>
    <property type="evidence" value="ECO:0007669"/>
    <property type="project" value="TreeGrafter"/>
</dbReference>
<organism evidence="3 4">
    <name type="scientific">Solicola gregarius</name>
    <dbReference type="NCBI Taxonomy" id="2908642"/>
    <lineage>
        <taxon>Bacteria</taxon>
        <taxon>Bacillati</taxon>
        <taxon>Actinomycetota</taxon>
        <taxon>Actinomycetes</taxon>
        <taxon>Propionibacteriales</taxon>
        <taxon>Nocardioidaceae</taxon>
        <taxon>Solicola</taxon>
    </lineage>
</organism>
<keyword evidence="1" id="KW-0378">Hydrolase</keyword>
<protein>
    <submittedName>
        <fullName evidence="3">Prolyl oligopeptidase family serine peptidase</fullName>
    </submittedName>
</protein>
<dbReference type="EMBL" id="CP094970">
    <property type="protein sequence ID" value="UYM07145.1"/>
    <property type="molecule type" value="Genomic_DNA"/>
</dbReference>
<name>A0AA46TL89_9ACTN</name>
<dbReference type="InterPro" id="IPR029058">
    <property type="entry name" value="AB_hydrolase_fold"/>
</dbReference>
<dbReference type="KEGG" id="sgrg:L0C25_08725"/>
<evidence type="ECO:0000259" key="2">
    <source>
        <dbReference type="Pfam" id="PF00326"/>
    </source>
</evidence>
<feature type="domain" description="Peptidase S9 prolyl oligopeptidase catalytic" evidence="2">
    <location>
        <begin position="400"/>
        <end position="605"/>
    </location>
</feature>
<gene>
    <name evidence="3" type="ORF">L0C25_08725</name>
</gene>
<dbReference type="Pfam" id="PF00326">
    <property type="entry name" value="Peptidase_S9"/>
    <property type="match status" value="1"/>
</dbReference>
<dbReference type="Gene3D" id="3.40.50.1820">
    <property type="entry name" value="alpha/beta hydrolase"/>
    <property type="match status" value="1"/>
</dbReference>
<proteinExistence type="predicted"/>
<dbReference type="Proteomes" id="UP001164390">
    <property type="component" value="Chromosome"/>
</dbReference>
<dbReference type="SUPFAM" id="SSF82171">
    <property type="entry name" value="DPP6 N-terminal domain-like"/>
    <property type="match status" value="1"/>
</dbReference>
<dbReference type="InterPro" id="IPR011042">
    <property type="entry name" value="6-blade_b-propeller_TolB-like"/>
</dbReference>
<evidence type="ECO:0000256" key="1">
    <source>
        <dbReference type="ARBA" id="ARBA00022801"/>
    </source>
</evidence>
<sequence length="607" mass="65111">MSKHRAELPLSDVRTLLELPVWEPFDIDDEGRILAGYDGSGTTQLVEIGTDGSLTQLTALENRCSGRYVIGERAVIVQHDDGGNENTQLSELRLDRGGDPASLADLAPLVRQPEYMHTLLDVRPGRILFATNRRNGVDFDIVALDRATGEQQTLYDAGGYVVDARQSPSGREVAVTCLSAQPCSTQVSIAVDGGVVAVTAADDHALHTGVDWLPDGTGLLMSSNHDREFRGIVRVRPDGSWTWLVESDEHDIDAIQSPDGVVLLVVRHVDGCAHLAVHDSDGRHVREVALPAEGVVSARWAPDSGTAVLGLVAPRVPGDVLALDVASGAAEVVLSSADGAPEGMIDKLVEPTTHRIESIDEESIPCFVYRPPDDAAADDVRGGVVINIHGGPEAQAQRVFDPVVQAMVGAGMTVLVPNVRGSTGYGKRWYSMDDRRLRLDAVADLLAVREWVPTVGGDVDRVALFGGSYGGYLVLAGLAMQSHAWRAGVDIVGMSSLVTFLENTSDYRRALREREYGSLQKDRRFLEAASPLTYLDHIAAPLFVIHGANDPRVPLTESQQIKAALDELGVACELMVFDDEGHGLAKRANRLTAYPAAVAFLAAALTA</sequence>
<keyword evidence="4" id="KW-1185">Reference proteome</keyword>
<dbReference type="RefSeq" id="WP_271636090.1">
    <property type="nucleotide sequence ID" value="NZ_CP094970.1"/>
</dbReference>
<dbReference type="PANTHER" id="PTHR42776:SF27">
    <property type="entry name" value="DIPEPTIDYL PEPTIDASE FAMILY MEMBER 6"/>
    <property type="match status" value="1"/>
</dbReference>
<dbReference type="GO" id="GO:0006508">
    <property type="term" value="P:proteolysis"/>
    <property type="evidence" value="ECO:0007669"/>
    <property type="project" value="InterPro"/>
</dbReference>